<dbReference type="PATRIC" id="fig|270351.10.peg.2532"/>
<organism evidence="2 3">
    <name type="scientific">Methylobacterium aquaticum</name>
    <dbReference type="NCBI Taxonomy" id="270351"/>
    <lineage>
        <taxon>Bacteria</taxon>
        <taxon>Pseudomonadati</taxon>
        <taxon>Pseudomonadota</taxon>
        <taxon>Alphaproteobacteria</taxon>
        <taxon>Hyphomicrobiales</taxon>
        <taxon>Methylobacteriaceae</taxon>
        <taxon>Methylobacterium</taxon>
    </lineage>
</organism>
<evidence type="ECO:0000313" key="3">
    <source>
        <dbReference type="Proteomes" id="UP000061432"/>
    </source>
</evidence>
<protein>
    <submittedName>
        <fullName evidence="2">Competence-and mitomycin-induced uncharacterized protein</fullName>
    </submittedName>
</protein>
<proteinExistence type="predicted"/>
<feature type="domain" description="CinA C-terminal" evidence="1">
    <location>
        <begin position="9"/>
        <end position="156"/>
    </location>
</feature>
<reference evidence="2 3" key="1">
    <citation type="journal article" date="2015" name="Genome Announc.">
        <title>Complete Genome Sequence of Methylobacterium aquaticum Strain 22A, Isolated from Racomitrium japonicum Moss.</title>
        <authorList>
            <person name="Tani A."/>
            <person name="Ogura Y."/>
            <person name="Hayashi T."/>
            <person name="Kimbara K."/>
        </authorList>
    </citation>
    <scope>NUCLEOTIDE SEQUENCE [LARGE SCALE GENOMIC DNA]</scope>
    <source>
        <strain evidence="2 3">MA-22A</strain>
    </source>
</reference>
<dbReference type="Proteomes" id="UP000061432">
    <property type="component" value="Chromosome"/>
</dbReference>
<evidence type="ECO:0000259" key="1">
    <source>
        <dbReference type="Pfam" id="PF02464"/>
    </source>
</evidence>
<dbReference type="InterPro" id="IPR036653">
    <property type="entry name" value="CinA-like_C"/>
</dbReference>
<evidence type="ECO:0000313" key="2">
    <source>
        <dbReference type="EMBL" id="BAQ45849.1"/>
    </source>
</evidence>
<dbReference type="RefSeq" id="WP_060847107.1">
    <property type="nucleotide sequence ID" value="NZ_AP014704.1"/>
</dbReference>
<sequence length="176" mass="17805">MRELMDRAGRVAARLTARRETVAVAESSAGGLVAAALLAVPGASAYFLGGAVIYTGAARRALLGLDEAGMAGLRSASEPYAERVAVLVRERHGAVWGLCETGAAGPGGNRYGDAAGHTCLAVAGPAPRRATLETGLADRAANMEAFAAAMLDAFLDALAEADRAPQAPPPPQGRAP</sequence>
<dbReference type="EMBL" id="AP014704">
    <property type="protein sequence ID" value="BAQ45849.1"/>
    <property type="molecule type" value="Genomic_DNA"/>
</dbReference>
<dbReference type="Gene3D" id="3.90.950.20">
    <property type="entry name" value="CinA-like"/>
    <property type="match status" value="1"/>
</dbReference>
<name>A0A0C6FL21_9HYPH</name>
<dbReference type="Pfam" id="PF02464">
    <property type="entry name" value="CinA"/>
    <property type="match status" value="1"/>
</dbReference>
<dbReference type="SUPFAM" id="SSF142433">
    <property type="entry name" value="CinA-like"/>
    <property type="match status" value="1"/>
</dbReference>
<dbReference type="NCBIfam" id="TIGR00199">
    <property type="entry name" value="PncC_domain"/>
    <property type="match status" value="1"/>
</dbReference>
<dbReference type="AlphaFoldDB" id="A0A0C6FL21"/>
<reference evidence="3" key="2">
    <citation type="submission" date="2015-01" db="EMBL/GenBank/DDBJ databases">
        <title>Complete genome sequence of Methylobacterium aquaticum strain 22A.</title>
        <authorList>
            <person name="Tani A."/>
            <person name="Ogura Y."/>
            <person name="Hayashi T."/>
        </authorList>
    </citation>
    <scope>NUCLEOTIDE SEQUENCE [LARGE SCALE GENOMIC DNA]</scope>
    <source>
        <strain evidence="3">MA-22A</strain>
    </source>
</reference>
<accession>A0A0C6FL21</accession>
<dbReference type="OrthoDB" id="1253990at2"/>
<dbReference type="InterPro" id="IPR008136">
    <property type="entry name" value="CinA_C"/>
</dbReference>
<gene>
    <name evidence="2" type="primary">cinA</name>
    <name evidence="2" type="ORF">Maq22A_c13100</name>
</gene>
<dbReference type="KEGG" id="maqu:Maq22A_c13100"/>
<dbReference type="STRING" id="270351.Maq22A_c13100"/>